<feature type="region of interest" description="Disordered" evidence="1">
    <location>
        <begin position="51"/>
        <end position="76"/>
    </location>
</feature>
<feature type="signal peptide" evidence="2">
    <location>
        <begin position="1"/>
        <end position="50"/>
    </location>
</feature>
<dbReference type="PANTHER" id="PTHR48098:SF1">
    <property type="entry name" value="DIACYLGLYCEROL ACYLTRANSFERASE_MYCOLYLTRANSFERASE AG85A"/>
    <property type="match status" value="1"/>
</dbReference>
<comment type="caution">
    <text evidence="3">The sequence shown here is derived from an EMBL/GenBank/DDBJ whole genome shotgun (WGS) entry which is preliminary data.</text>
</comment>
<dbReference type="InterPro" id="IPR029058">
    <property type="entry name" value="AB_hydrolase_fold"/>
</dbReference>
<keyword evidence="2" id="KW-0732">Signal</keyword>
<dbReference type="PATRIC" id="fig|1423734.3.peg.1724"/>
<evidence type="ECO:0000313" key="3">
    <source>
        <dbReference type="EMBL" id="KRM30570.1"/>
    </source>
</evidence>
<protein>
    <submittedName>
        <fullName evidence="3">Esterase</fullName>
    </submittedName>
</protein>
<dbReference type="Gene3D" id="3.40.50.1820">
    <property type="entry name" value="alpha/beta hydrolase"/>
    <property type="match status" value="1"/>
</dbReference>
<feature type="chain" id="PRO_5006413295" evidence="2">
    <location>
        <begin position="51"/>
        <end position="358"/>
    </location>
</feature>
<organism evidence="3 4">
    <name type="scientific">Agrilactobacillus composti DSM 18527 = JCM 14202</name>
    <dbReference type="NCBI Taxonomy" id="1423734"/>
    <lineage>
        <taxon>Bacteria</taxon>
        <taxon>Bacillati</taxon>
        <taxon>Bacillota</taxon>
        <taxon>Bacilli</taxon>
        <taxon>Lactobacillales</taxon>
        <taxon>Lactobacillaceae</taxon>
        <taxon>Agrilactobacillus</taxon>
    </lineage>
</organism>
<sequence>MCLGCSYAKIRLIFNIFYQRLGRRIFIQKFRLGILGIALLSLTACGSHQAATPKSTASSTSSSQASTTKTSKSSMKKAGADAQQVVASTKGQTTAQEDSAITAHTFWSPSLKRDWHYAVYTPEQYDPTKRYPVIFLLHGMDGDYTNFYKLVDSKTLLDTATAQYQQPAIVVFADSDNSFYVDGPQEAMATAISQDLYQEIDQQYAISDNVSAHAIGGISMGGYGAVNLTFQNPQQFHYAFGISPAVWYQVPASVKSRVSAFNDASGAWSDANWVAQFPTGKINQTVQKAQPQVYLESAQGDTTVPVGDVQRFAQELQNQQIKTQLHIDPAGGHDVPYWQQALPKAYDWILQSFKNEGV</sequence>
<accession>A0A0R1XK43</accession>
<proteinExistence type="predicted"/>
<dbReference type="InterPro" id="IPR000801">
    <property type="entry name" value="Esterase-like"/>
</dbReference>
<dbReference type="EMBL" id="AZGA01000088">
    <property type="protein sequence ID" value="KRM30570.1"/>
    <property type="molecule type" value="Genomic_DNA"/>
</dbReference>
<dbReference type="eggNOG" id="COG0627">
    <property type="taxonomic scope" value="Bacteria"/>
</dbReference>
<dbReference type="InterPro" id="IPR050583">
    <property type="entry name" value="Mycobacterial_A85_antigen"/>
</dbReference>
<dbReference type="STRING" id="1423734.FC83_GL001705"/>
<dbReference type="SUPFAM" id="SSF53474">
    <property type="entry name" value="alpha/beta-Hydrolases"/>
    <property type="match status" value="1"/>
</dbReference>
<name>A0A0R1XK43_9LACO</name>
<evidence type="ECO:0000313" key="4">
    <source>
        <dbReference type="Proteomes" id="UP000051236"/>
    </source>
</evidence>
<evidence type="ECO:0000256" key="1">
    <source>
        <dbReference type="SAM" id="MobiDB-lite"/>
    </source>
</evidence>
<dbReference type="AlphaFoldDB" id="A0A0R1XK43"/>
<dbReference type="PANTHER" id="PTHR48098">
    <property type="entry name" value="ENTEROCHELIN ESTERASE-RELATED"/>
    <property type="match status" value="1"/>
</dbReference>
<keyword evidence="4" id="KW-1185">Reference proteome</keyword>
<evidence type="ECO:0000256" key="2">
    <source>
        <dbReference type="SAM" id="SignalP"/>
    </source>
</evidence>
<reference evidence="3 4" key="1">
    <citation type="journal article" date="2015" name="Genome Announc.">
        <title>Expanding the biotechnology potential of lactobacilli through comparative genomics of 213 strains and associated genera.</title>
        <authorList>
            <person name="Sun Z."/>
            <person name="Harris H.M."/>
            <person name="McCann A."/>
            <person name="Guo C."/>
            <person name="Argimon S."/>
            <person name="Zhang W."/>
            <person name="Yang X."/>
            <person name="Jeffery I.B."/>
            <person name="Cooney J.C."/>
            <person name="Kagawa T.F."/>
            <person name="Liu W."/>
            <person name="Song Y."/>
            <person name="Salvetti E."/>
            <person name="Wrobel A."/>
            <person name="Rasinkangas P."/>
            <person name="Parkhill J."/>
            <person name="Rea M.C."/>
            <person name="O'Sullivan O."/>
            <person name="Ritari J."/>
            <person name="Douillard F.P."/>
            <person name="Paul Ross R."/>
            <person name="Yang R."/>
            <person name="Briner A.E."/>
            <person name="Felis G.E."/>
            <person name="de Vos W.M."/>
            <person name="Barrangou R."/>
            <person name="Klaenhammer T.R."/>
            <person name="Caufield P.W."/>
            <person name="Cui Y."/>
            <person name="Zhang H."/>
            <person name="O'Toole P.W."/>
        </authorList>
    </citation>
    <scope>NUCLEOTIDE SEQUENCE [LARGE SCALE GENOMIC DNA]</scope>
    <source>
        <strain evidence="3 4">DSM 18527</strain>
    </source>
</reference>
<gene>
    <name evidence="3" type="ORF">FC83_GL001705</name>
</gene>
<dbReference type="Pfam" id="PF00756">
    <property type="entry name" value="Esterase"/>
    <property type="match status" value="1"/>
</dbReference>
<dbReference type="Proteomes" id="UP000051236">
    <property type="component" value="Unassembled WGS sequence"/>
</dbReference>